<gene>
    <name evidence="1" type="ORF">ALC60_04849</name>
</gene>
<accession>A0A151X787</accession>
<sequence>MIVVHAFESINVLNQLAAYKTAIGQIRLSCTSVAQSIVLQILLSIDDESFVQRGNSPRLSVGSSVSKGFVMTRQSRGNLPGRTQRLLPTPPPLWISSPFAMIIKARYAARYLLANRCNAMKSTPSFLITIKIVIVSITFPLMCKTEAYNILNFVHAMV</sequence>
<reference evidence="1 2" key="1">
    <citation type="submission" date="2015-09" db="EMBL/GenBank/DDBJ databases">
        <title>Trachymyrmex zeteki WGS genome.</title>
        <authorList>
            <person name="Nygaard S."/>
            <person name="Hu H."/>
            <person name="Boomsma J."/>
            <person name="Zhang G."/>
        </authorList>
    </citation>
    <scope>NUCLEOTIDE SEQUENCE [LARGE SCALE GENOMIC DNA]</scope>
    <source>
        <strain evidence="1">Tzet28-1</strain>
        <tissue evidence="1">Whole body</tissue>
    </source>
</reference>
<dbReference type="EMBL" id="KQ982450">
    <property type="protein sequence ID" value="KYQ56235.1"/>
    <property type="molecule type" value="Genomic_DNA"/>
</dbReference>
<proteinExistence type="predicted"/>
<evidence type="ECO:0000313" key="2">
    <source>
        <dbReference type="Proteomes" id="UP000075809"/>
    </source>
</evidence>
<keyword evidence="2" id="KW-1185">Reference proteome</keyword>
<protein>
    <submittedName>
        <fullName evidence="1">Uncharacterized protein</fullName>
    </submittedName>
</protein>
<organism evidence="1 2">
    <name type="scientific">Mycetomoellerius zeteki</name>
    <dbReference type="NCBI Taxonomy" id="64791"/>
    <lineage>
        <taxon>Eukaryota</taxon>
        <taxon>Metazoa</taxon>
        <taxon>Ecdysozoa</taxon>
        <taxon>Arthropoda</taxon>
        <taxon>Hexapoda</taxon>
        <taxon>Insecta</taxon>
        <taxon>Pterygota</taxon>
        <taxon>Neoptera</taxon>
        <taxon>Endopterygota</taxon>
        <taxon>Hymenoptera</taxon>
        <taxon>Apocrita</taxon>
        <taxon>Aculeata</taxon>
        <taxon>Formicoidea</taxon>
        <taxon>Formicidae</taxon>
        <taxon>Myrmicinae</taxon>
        <taxon>Mycetomoellerius</taxon>
    </lineage>
</organism>
<name>A0A151X787_9HYME</name>
<dbReference type="AlphaFoldDB" id="A0A151X787"/>
<evidence type="ECO:0000313" key="1">
    <source>
        <dbReference type="EMBL" id="KYQ56235.1"/>
    </source>
</evidence>
<dbReference type="Proteomes" id="UP000075809">
    <property type="component" value="Unassembled WGS sequence"/>
</dbReference>